<organism evidence="3 4">
    <name type="scientific">Candidatus Brocadia sapporoensis</name>
    <dbReference type="NCBI Taxonomy" id="392547"/>
    <lineage>
        <taxon>Bacteria</taxon>
        <taxon>Pseudomonadati</taxon>
        <taxon>Planctomycetota</taxon>
        <taxon>Candidatus Brocadiia</taxon>
        <taxon>Candidatus Brocadiales</taxon>
        <taxon>Candidatus Brocadiaceae</taxon>
        <taxon>Candidatus Brocadia</taxon>
    </lineage>
</organism>
<accession>A0A1V6LXU5</accession>
<protein>
    <submittedName>
        <fullName evidence="3">DNA-binding protein</fullName>
    </submittedName>
</protein>
<dbReference type="Proteomes" id="UP000242219">
    <property type="component" value="Unassembled WGS sequence"/>
</dbReference>
<sequence>MKRESILLNASVLALTTLVSGYSTFAETKKLDKTPPGHLYMQEKQGAPSSSQQDVSALSGKVVETMNSGGYTYLCIEKDGKRTWAAILETKVNVGQEIALQPGNEMVNFTSKTLNRTFDKIIFSTGPASLDESVDVKSFHGKTTENRATEVAPGEKIQVEKASAPDAYTVAELYGKKAELDAKNVTVRGKIVKVSSGIMGRNWLHIQDGSGNQKDGSNDLVVTSKDLAAVGDIVTVSGTLRKDKDFGSGYKYDVIVEQANIKK</sequence>
<keyword evidence="3" id="KW-0238">DNA-binding</keyword>
<dbReference type="AlphaFoldDB" id="A0A1V6LXU5"/>
<dbReference type="EMBL" id="MJUW02000112">
    <property type="protein sequence ID" value="OQD44965.1"/>
    <property type="molecule type" value="Genomic_DNA"/>
</dbReference>
<evidence type="ECO:0000256" key="2">
    <source>
        <dbReference type="SAM" id="SignalP"/>
    </source>
</evidence>
<dbReference type="GO" id="GO:0003677">
    <property type="term" value="F:DNA binding"/>
    <property type="evidence" value="ECO:0007669"/>
    <property type="project" value="UniProtKB-KW"/>
</dbReference>
<proteinExistence type="predicted"/>
<name>A0A1V6LXU5_9BACT</name>
<feature type="chain" id="PRO_5010741674" evidence="2">
    <location>
        <begin position="26"/>
        <end position="263"/>
    </location>
</feature>
<evidence type="ECO:0000313" key="4">
    <source>
        <dbReference type="Proteomes" id="UP000242219"/>
    </source>
</evidence>
<gene>
    <name evidence="3" type="ORF">BIY37_11135</name>
</gene>
<keyword evidence="4" id="KW-1185">Reference proteome</keyword>
<comment type="caution">
    <text evidence="3">The sequence shown here is derived from an EMBL/GenBank/DDBJ whole genome shotgun (WGS) entry which is preliminary data.</text>
</comment>
<evidence type="ECO:0000313" key="3">
    <source>
        <dbReference type="EMBL" id="OQD44965.1"/>
    </source>
</evidence>
<reference evidence="3 4" key="1">
    <citation type="journal article" date="2016" name="Genome Announc.">
        <title>Draft Genome Sequence of the Anaerobic Ammonium-Oxidizing Bacterium 'Candidatus Brocadia sp. 40'.</title>
        <authorList>
            <person name="Ali M."/>
            <person name="Haroon M.F."/>
            <person name="Narita Y."/>
            <person name="Zhang L."/>
            <person name="Rangel Shaw D."/>
            <person name="Okabe S."/>
            <person name="Saikaly P.E."/>
        </authorList>
    </citation>
    <scope>NUCLEOTIDE SEQUENCE [LARGE SCALE GENOMIC DNA]</scope>
    <source>
        <strain evidence="3 4">40</strain>
    </source>
</reference>
<dbReference type="RefSeq" id="WP_070067898.1">
    <property type="nucleotide sequence ID" value="NZ_MJUW02000112.1"/>
</dbReference>
<keyword evidence="2" id="KW-0732">Signal</keyword>
<feature type="region of interest" description="Disordered" evidence="1">
    <location>
        <begin position="33"/>
        <end position="54"/>
    </location>
</feature>
<feature type="signal peptide" evidence="2">
    <location>
        <begin position="1"/>
        <end position="25"/>
    </location>
</feature>
<evidence type="ECO:0000256" key="1">
    <source>
        <dbReference type="SAM" id="MobiDB-lite"/>
    </source>
</evidence>